<dbReference type="RefSeq" id="WP_013785709.1">
    <property type="nucleotide sequence ID" value="NC_015554.1"/>
</dbReference>
<evidence type="ECO:0000313" key="1">
    <source>
        <dbReference type="EMBL" id="AEF04787.1"/>
    </source>
</evidence>
<dbReference type="HOGENOM" id="CLU_1375709_0_0_6"/>
<dbReference type="AlphaFoldDB" id="F5ZF10"/>
<sequence length="198" mass="23525">MSEQEQISIESYQRFGRKPKRISEDNIHEVVFDLCFETYKYKDEFQYDFDAREHLKEVVNYLNSKGYSVTRSSKWVKEKVDELFEQLAGDGVSEEKGQELIKAIKEAQESEVKAQQEDIDKLQEAIDALGPDFWKRYQASKRQSIHKRQKRKKQISIELKLFEQLTRRKQNKTWDALLIEMKQNHDDLTRLMADANVA</sequence>
<gene>
    <name evidence="1" type="ordered locus">ambt_16410</name>
</gene>
<accession>F5ZF10</accession>
<keyword evidence="2" id="KW-1185">Reference proteome</keyword>
<name>F5ZF10_ALTNA</name>
<organism evidence="1 2">
    <name type="scientific">Alteromonas naphthalenivorans</name>
    <dbReference type="NCBI Taxonomy" id="715451"/>
    <lineage>
        <taxon>Bacteria</taxon>
        <taxon>Pseudomonadati</taxon>
        <taxon>Pseudomonadota</taxon>
        <taxon>Gammaproteobacteria</taxon>
        <taxon>Alteromonadales</taxon>
        <taxon>Alteromonadaceae</taxon>
        <taxon>Alteromonas/Salinimonas group</taxon>
        <taxon>Alteromonas</taxon>
    </lineage>
</organism>
<protein>
    <submittedName>
        <fullName evidence="1">Uncharacterized protein</fullName>
    </submittedName>
</protein>
<dbReference type="KEGG" id="alt:ambt_16410"/>
<evidence type="ECO:0000313" key="2">
    <source>
        <dbReference type="Proteomes" id="UP000000683"/>
    </source>
</evidence>
<reference evidence="1 2" key="1">
    <citation type="journal article" date="2011" name="J. Bacteriol.">
        <title>Complete genome sequence of the polycyclic aromatic hydrocarbon-degrading bacterium Alteromonas sp. strain SN2.</title>
        <authorList>
            <person name="Jin H.M."/>
            <person name="Jeong H."/>
            <person name="Moon E.J."/>
            <person name="Math R.K."/>
            <person name="Lee K."/>
            <person name="Kim H.J."/>
            <person name="Jeon C.O."/>
            <person name="Oh T.K."/>
            <person name="Kim J.F."/>
        </authorList>
    </citation>
    <scope>NUCLEOTIDE SEQUENCE [LARGE SCALE GENOMIC DNA]</scope>
    <source>
        <strain evidence="2">JCM 17741 / KACC 18427 / KCTC 11700BP / SN2</strain>
    </source>
</reference>
<dbReference type="EMBL" id="CP002339">
    <property type="protein sequence ID" value="AEF04787.1"/>
    <property type="molecule type" value="Genomic_DNA"/>
</dbReference>
<proteinExistence type="predicted"/>
<dbReference type="Proteomes" id="UP000000683">
    <property type="component" value="Chromosome"/>
</dbReference>